<dbReference type="InterPro" id="IPR040122">
    <property type="entry name" value="Importin_beta"/>
</dbReference>
<dbReference type="Proteomes" id="UP000239757">
    <property type="component" value="Unassembled WGS sequence"/>
</dbReference>
<keyword evidence="3" id="KW-0963">Cytoplasm</keyword>
<dbReference type="AlphaFoldDB" id="A0A2P5X8U2"/>
<evidence type="ECO:0008006" key="8">
    <source>
        <dbReference type="Google" id="ProtNLM"/>
    </source>
</evidence>
<keyword evidence="5" id="KW-0653">Protein transport</keyword>
<proteinExistence type="predicted"/>
<dbReference type="InterPro" id="IPR041653">
    <property type="entry name" value="Importin_rep_4"/>
</dbReference>
<name>A0A2P5X8U2_GOSBA</name>
<keyword evidence="2" id="KW-0813">Transport</keyword>
<evidence type="ECO:0000313" key="6">
    <source>
        <dbReference type="EMBL" id="PPR99748.1"/>
    </source>
</evidence>
<dbReference type="Pfam" id="PF18808">
    <property type="entry name" value="Importin_rep_4"/>
    <property type="match status" value="1"/>
</dbReference>
<sequence>MSSSNEQRSYAEALFNVCKQSDPDALCLRLAALLQVCAQPDTRAMAAILLRRLLTRDDSFVWPRLNVSTHSSIKSVPLNQIQVETAQSLSKKLCDTVSELASSILPENGWPELLPFMFQCIAEAESLEEGILHLAIEFVVTFAEARERAPGMTRKLPQFISRLFAILLRLLLDIEDDAAWHTAEVEDEDAGENSNYAVGQEYLDRLAISLGGNTIVPVASEQFSTYLAALEWQKHHAALIALAQIAVGLFQGPCCFSCAQLQYNMQNGKQMVQEGALTALASVADSCQMAQFDNMGVCRSISKNTMMEYALPESYLVFVGMAVGKEKLRDDAKQACARLCKCLAQDFLPYSAQLKPDVTITSADSDKDIEDSDDESMETITLGDKRIGIKTSVLEEKATACNMLCCYADELKEGFFFLGLISNVILAKRWTYGAAMLELLRSAKLAVEKGMAQGRNETYVKRLSDYIIPALVEALHEEPDTEI</sequence>
<dbReference type="GO" id="GO:0005634">
    <property type="term" value="C:nucleus"/>
    <property type="evidence" value="ECO:0007669"/>
    <property type="project" value="UniProtKB-SubCell"/>
</dbReference>
<keyword evidence="4" id="KW-0677">Repeat</keyword>
<dbReference type="GO" id="GO:0006606">
    <property type="term" value="P:protein import into nucleus"/>
    <property type="evidence" value="ECO:0007669"/>
    <property type="project" value="InterPro"/>
</dbReference>
<accession>A0A2P5X8U2</accession>
<organism evidence="6 7">
    <name type="scientific">Gossypium barbadense</name>
    <name type="common">Sea Island cotton</name>
    <name type="synonym">Hibiscus barbadensis</name>
    <dbReference type="NCBI Taxonomy" id="3634"/>
    <lineage>
        <taxon>Eukaryota</taxon>
        <taxon>Viridiplantae</taxon>
        <taxon>Streptophyta</taxon>
        <taxon>Embryophyta</taxon>
        <taxon>Tracheophyta</taxon>
        <taxon>Spermatophyta</taxon>
        <taxon>Magnoliopsida</taxon>
        <taxon>eudicotyledons</taxon>
        <taxon>Gunneridae</taxon>
        <taxon>Pentapetalae</taxon>
        <taxon>rosids</taxon>
        <taxon>malvids</taxon>
        <taxon>Malvales</taxon>
        <taxon>Malvaceae</taxon>
        <taxon>Malvoideae</taxon>
        <taxon>Gossypium</taxon>
    </lineage>
</organism>
<dbReference type="InterPro" id="IPR016024">
    <property type="entry name" value="ARM-type_fold"/>
</dbReference>
<dbReference type="OrthoDB" id="1722577at2759"/>
<dbReference type="SUPFAM" id="SSF48371">
    <property type="entry name" value="ARM repeat"/>
    <property type="match status" value="1"/>
</dbReference>
<evidence type="ECO:0000313" key="7">
    <source>
        <dbReference type="Proteomes" id="UP000239757"/>
    </source>
</evidence>
<comment type="subcellular location">
    <subcellularLocation>
        <location evidence="1">Cytoplasm</location>
    </subcellularLocation>
</comment>
<gene>
    <name evidence="6" type="ORF">GOBAR_AA20918</name>
</gene>
<protein>
    <recommendedName>
        <fullName evidence="8">Importin N-terminal domain-containing protein</fullName>
    </recommendedName>
</protein>
<reference evidence="6 7" key="1">
    <citation type="submission" date="2015-01" db="EMBL/GenBank/DDBJ databases">
        <title>Genome of allotetraploid Gossypium barbadense reveals genomic plasticity and fiber elongation in cotton evolution.</title>
        <authorList>
            <person name="Chen X."/>
            <person name="Liu X."/>
            <person name="Zhao B."/>
            <person name="Zheng H."/>
            <person name="Hu Y."/>
            <person name="Lu G."/>
            <person name="Yang C."/>
            <person name="Chen J."/>
            <person name="Shan C."/>
            <person name="Zhang L."/>
            <person name="Zhou Y."/>
            <person name="Wang L."/>
            <person name="Guo W."/>
            <person name="Bai Y."/>
            <person name="Ruan J."/>
            <person name="Shangguan X."/>
            <person name="Mao Y."/>
            <person name="Jiang J."/>
            <person name="Zhu Y."/>
            <person name="Lei J."/>
            <person name="Kang H."/>
            <person name="Chen S."/>
            <person name="He X."/>
            <person name="Wang R."/>
            <person name="Wang Y."/>
            <person name="Chen J."/>
            <person name="Wang L."/>
            <person name="Yu S."/>
            <person name="Wang B."/>
            <person name="Wei J."/>
            <person name="Song S."/>
            <person name="Lu X."/>
            <person name="Gao Z."/>
            <person name="Gu W."/>
            <person name="Deng X."/>
            <person name="Ma D."/>
            <person name="Wang S."/>
            <person name="Liang W."/>
            <person name="Fang L."/>
            <person name="Cai C."/>
            <person name="Zhu X."/>
            <person name="Zhou B."/>
            <person name="Zhang Y."/>
            <person name="Chen Z."/>
            <person name="Xu S."/>
            <person name="Zhu R."/>
            <person name="Wang S."/>
            <person name="Zhang T."/>
            <person name="Zhao G."/>
        </authorList>
    </citation>
    <scope>NUCLEOTIDE SEQUENCE [LARGE SCALE GENOMIC DNA]</scope>
    <source>
        <strain evidence="7">cv. Xinhai21</strain>
        <tissue evidence="6">Leaf</tissue>
    </source>
</reference>
<evidence type="ECO:0000256" key="4">
    <source>
        <dbReference type="ARBA" id="ARBA00022737"/>
    </source>
</evidence>
<dbReference type="GO" id="GO:0005737">
    <property type="term" value="C:cytoplasm"/>
    <property type="evidence" value="ECO:0007669"/>
    <property type="project" value="UniProtKB-SubCell"/>
</dbReference>
<dbReference type="Gene3D" id="1.25.10.10">
    <property type="entry name" value="Leucine-rich Repeat Variant"/>
    <property type="match status" value="3"/>
</dbReference>
<evidence type="ECO:0000256" key="5">
    <source>
        <dbReference type="ARBA" id="ARBA00022927"/>
    </source>
</evidence>
<dbReference type="PANTHER" id="PTHR10527">
    <property type="entry name" value="IMPORTIN BETA"/>
    <property type="match status" value="1"/>
</dbReference>
<evidence type="ECO:0000256" key="2">
    <source>
        <dbReference type="ARBA" id="ARBA00022448"/>
    </source>
</evidence>
<dbReference type="EMBL" id="KZ665436">
    <property type="protein sequence ID" value="PPR99748.1"/>
    <property type="molecule type" value="Genomic_DNA"/>
</dbReference>
<dbReference type="InterPro" id="IPR011989">
    <property type="entry name" value="ARM-like"/>
</dbReference>
<evidence type="ECO:0000256" key="3">
    <source>
        <dbReference type="ARBA" id="ARBA00022490"/>
    </source>
</evidence>
<evidence type="ECO:0000256" key="1">
    <source>
        <dbReference type="ARBA" id="ARBA00004496"/>
    </source>
</evidence>